<dbReference type="OrthoDB" id="9811409at2"/>
<accession>A0A1J0AEV1</accession>
<keyword evidence="6" id="KW-0694">RNA-binding</keyword>
<keyword evidence="3" id="KW-0540">Nuclease</keyword>
<organism evidence="8 9">
    <name type="scientific">Gloeomargarita lithophora Alchichica-D10</name>
    <dbReference type="NCBI Taxonomy" id="1188229"/>
    <lineage>
        <taxon>Bacteria</taxon>
        <taxon>Bacillati</taxon>
        <taxon>Cyanobacteriota</taxon>
        <taxon>Cyanophyceae</taxon>
        <taxon>Gloeomargaritales</taxon>
        <taxon>Gloeomargaritaceae</taxon>
        <taxon>Gloeomargarita</taxon>
    </lineage>
</organism>
<dbReference type="Proteomes" id="UP000180235">
    <property type="component" value="Chromosome"/>
</dbReference>
<dbReference type="EMBL" id="CP017675">
    <property type="protein sequence ID" value="APB34470.1"/>
    <property type="molecule type" value="Genomic_DNA"/>
</dbReference>
<evidence type="ECO:0000256" key="3">
    <source>
        <dbReference type="ARBA" id="ARBA00022722"/>
    </source>
</evidence>
<dbReference type="GO" id="GO:0016787">
    <property type="term" value="F:hydrolase activity"/>
    <property type="evidence" value="ECO:0007669"/>
    <property type="project" value="UniProtKB-KW"/>
</dbReference>
<keyword evidence="4" id="KW-0255">Endonuclease</keyword>
<comment type="similarity">
    <text evidence="1">Belongs to the HicA mRNA interferase family.</text>
</comment>
<dbReference type="Gene3D" id="3.30.920.30">
    <property type="entry name" value="Hypothetical protein"/>
    <property type="match status" value="1"/>
</dbReference>
<dbReference type="Pfam" id="PF07927">
    <property type="entry name" value="HicA_toxin"/>
    <property type="match status" value="1"/>
</dbReference>
<evidence type="ECO:0000256" key="2">
    <source>
        <dbReference type="ARBA" id="ARBA00022649"/>
    </source>
</evidence>
<sequence>MRVKEVIACLETDGWYQVRSRGSHRHFRHPTKTGLVTVAGKLSVDVPIDTLKSIWKQAQLED</sequence>
<keyword evidence="5" id="KW-0378">Hydrolase</keyword>
<dbReference type="AlphaFoldDB" id="A0A1J0AEV1"/>
<evidence type="ECO:0000256" key="1">
    <source>
        <dbReference type="ARBA" id="ARBA00006620"/>
    </source>
</evidence>
<evidence type="ECO:0000313" key="9">
    <source>
        <dbReference type="Proteomes" id="UP000180235"/>
    </source>
</evidence>
<name>A0A1J0AEV1_9CYAN</name>
<evidence type="ECO:0000256" key="6">
    <source>
        <dbReference type="ARBA" id="ARBA00022884"/>
    </source>
</evidence>
<evidence type="ECO:0000313" key="8">
    <source>
        <dbReference type="EMBL" id="APB34470.1"/>
    </source>
</evidence>
<dbReference type="GO" id="GO:0003729">
    <property type="term" value="F:mRNA binding"/>
    <property type="evidence" value="ECO:0007669"/>
    <property type="project" value="InterPro"/>
</dbReference>
<evidence type="ECO:0000256" key="4">
    <source>
        <dbReference type="ARBA" id="ARBA00022759"/>
    </source>
</evidence>
<evidence type="ECO:0000256" key="7">
    <source>
        <dbReference type="ARBA" id="ARBA00023016"/>
    </source>
</evidence>
<protein>
    <submittedName>
        <fullName evidence="8">Periplasmic or secreted lipoprotein</fullName>
    </submittedName>
</protein>
<dbReference type="RefSeq" id="WP_084111706.1">
    <property type="nucleotide sequence ID" value="NZ_CP017675.1"/>
</dbReference>
<keyword evidence="7" id="KW-0346">Stress response</keyword>
<reference evidence="8 9" key="1">
    <citation type="submission" date="2016-10" db="EMBL/GenBank/DDBJ databases">
        <title>Description of Gloeomargarita lithophora gen. nov., sp. nov., a thylakoid-bearing basal-branching cyanobacterium with intracellular carbonates, and proposal for Gloeomargaritales ord. nov.</title>
        <authorList>
            <person name="Moreira D."/>
            <person name="Tavera R."/>
            <person name="Benzerara K."/>
            <person name="Skouri-Panet F."/>
            <person name="Couradeau E."/>
            <person name="Gerard E."/>
            <person name="Loussert C."/>
            <person name="Novelo E."/>
            <person name="Zivanovic Y."/>
            <person name="Lopez-Garcia P."/>
        </authorList>
    </citation>
    <scope>NUCLEOTIDE SEQUENCE [LARGE SCALE GENOMIC DNA]</scope>
    <source>
        <strain evidence="8 9">D10</strain>
    </source>
</reference>
<dbReference type="GO" id="GO:0004519">
    <property type="term" value="F:endonuclease activity"/>
    <property type="evidence" value="ECO:0007669"/>
    <property type="project" value="UniProtKB-KW"/>
</dbReference>
<keyword evidence="9" id="KW-1185">Reference proteome</keyword>
<proteinExistence type="inferred from homology"/>
<evidence type="ECO:0000256" key="5">
    <source>
        <dbReference type="ARBA" id="ARBA00022801"/>
    </source>
</evidence>
<dbReference type="KEGG" id="glt:GlitD10_2141"/>
<dbReference type="STRING" id="1188229.GlitD10_2141"/>
<keyword evidence="2" id="KW-1277">Toxin-antitoxin system</keyword>
<dbReference type="InterPro" id="IPR012933">
    <property type="entry name" value="HicA_mRNA_interferase"/>
</dbReference>
<dbReference type="SUPFAM" id="SSF54786">
    <property type="entry name" value="YcfA/nrd intein domain"/>
    <property type="match status" value="1"/>
</dbReference>
<gene>
    <name evidence="8" type="ORF">GlitD10_2141</name>
</gene>
<dbReference type="InterPro" id="IPR038570">
    <property type="entry name" value="HicA_sf"/>
</dbReference>
<keyword evidence="8" id="KW-0449">Lipoprotein</keyword>